<feature type="transmembrane region" description="Helical" evidence="6">
    <location>
        <begin position="20"/>
        <end position="53"/>
    </location>
</feature>
<dbReference type="RefSeq" id="WP_354557645.1">
    <property type="nucleotide sequence ID" value="NZ_JBEPMB010000006.1"/>
</dbReference>
<keyword evidence="3 6" id="KW-0812">Transmembrane</keyword>
<keyword evidence="8" id="KW-1185">Reference proteome</keyword>
<dbReference type="Proteomes" id="UP001549047">
    <property type="component" value="Unassembled WGS sequence"/>
</dbReference>
<dbReference type="InterPro" id="IPR003339">
    <property type="entry name" value="ABC/ECF_trnsptr_transmembrane"/>
</dbReference>
<name>A0ABV2J5B0_9HYPH</name>
<evidence type="ECO:0000313" key="7">
    <source>
        <dbReference type="EMBL" id="MET3615155.1"/>
    </source>
</evidence>
<organism evidence="7 8">
    <name type="scientific">Rhizobium aquaticum</name>
    <dbReference type="NCBI Taxonomy" id="1549636"/>
    <lineage>
        <taxon>Bacteria</taxon>
        <taxon>Pseudomonadati</taxon>
        <taxon>Pseudomonadota</taxon>
        <taxon>Alphaproteobacteria</taxon>
        <taxon>Hyphomicrobiales</taxon>
        <taxon>Rhizobiaceae</taxon>
        <taxon>Rhizobium/Agrobacterium group</taxon>
        <taxon>Rhizobium</taxon>
    </lineage>
</organism>
<evidence type="ECO:0000256" key="4">
    <source>
        <dbReference type="ARBA" id="ARBA00022989"/>
    </source>
</evidence>
<comment type="similarity">
    <text evidence="2">Belongs to the CbiQ family.</text>
</comment>
<dbReference type="CDD" id="cd16914">
    <property type="entry name" value="EcfT"/>
    <property type="match status" value="1"/>
</dbReference>
<feature type="transmembrane region" description="Helical" evidence="6">
    <location>
        <begin position="89"/>
        <end position="108"/>
    </location>
</feature>
<evidence type="ECO:0000256" key="6">
    <source>
        <dbReference type="SAM" id="Phobius"/>
    </source>
</evidence>
<dbReference type="PANTHER" id="PTHR33514:SF13">
    <property type="entry name" value="PROTEIN ABCI12, CHLOROPLASTIC"/>
    <property type="match status" value="1"/>
</dbReference>
<feature type="transmembrane region" description="Helical" evidence="6">
    <location>
        <begin position="65"/>
        <end position="83"/>
    </location>
</feature>
<proteinExistence type="inferred from homology"/>
<evidence type="ECO:0000256" key="2">
    <source>
        <dbReference type="ARBA" id="ARBA00008564"/>
    </source>
</evidence>
<evidence type="ECO:0000256" key="5">
    <source>
        <dbReference type="ARBA" id="ARBA00023136"/>
    </source>
</evidence>
<reference evidence="7 8" key="1">
    <citation type="submission" date="2024-06" db="EMBL/GenBank/DDBJ databases">
        <title>Genomic Encyclopedia of Type Strains, Phase IV (KMG-IV): sequencing the most valuable type-strain genomes for metagenomic binning, comparative biology and taxonomic classification.</title>
        <authorList>
            <person name="Goeker M."/>
        </authorList>
    </citation>
    <scope>NUCLEOTIDE SEQUENCE [LARGE SCALE GENOMIC DNA]</scope>
    <source>
        <strain evidence="7 8">DSM 29780</strain>
    </source>
</reference>
<evidence type="ECO:0000313" key="8">
    <source>
        <dbReference type="Proteomes" id="UP001549047"/>
    </source>
</evidence>
<keyword evidence="4 6" id="KW-1133">Transmembrane helix</keyword>
<evidence type="ECO:0000256" key="3">
    <source>
        <dbReference type="ARBA" id="ARBA00022692"/>
    </source>
</evidence>
<dbReference type="PANTHER" id="PTHR33514">
    <property type="entry name" value="PROTEIN ABCI12, CHLOROPLASTIC"/>
    <property type="match status" value="1"/>
</dbReference>
<comment type="subcellular location">
    <subcellularLocation>
        <location evidence="1">Membrane</location>
        <topology evidence="1">Multi-pass membrane protein</topology>
    </subcellularLocation>
</comment>
<gene>
    <name evidence="7" type="ORF">ABID16_003498</name>
</gene>
<accession>A0ABV2J5B0</accession>
<dbReference type="EMBL" id="JBEPMB010000006">
    <property type="protein sequence ID" value="MET3615155.1"/>
    <property type="molecule type" value="Genomic_DNA"/>
</dbReference>
<protein>
    <submittedName>
        <fullName evidence="7">Biotin transport system permease protein</fullName>
    </submittedName>
</protein>
<keyword evidence="5 6" id="KW-0472">Membrane</keyword>
<sequence length="201" mass="21876">MLTSLYVEGDTFLHRQRPGAKLALILVLGLALYFTELMAVQAVAMVIAGAIYFSLPMTVREAVYRLKPVLFAIAILALFNAYVLSWPEALVSTFRLLAVVFLAAAVTATTRIADFMETITWALRPAEKLGIVRAADVSLALGLVLRFLPDIFGHYEALREAHAARGIAFRPVRAIGPLIILALKDADAIADAIDARGIRGR</sequence>
<comment type="caution">
    <text evidence="7">The sequence shown here is derived from an EMBL/GenBank/DDBJ whole genome shotgun (WGS) entry which is preliminary data.</text>
</comment>
<dbReference type="Pfam" id="PF02361">
    <property type="entry name" value="CbiQ"/>
    <property type="match status" value="1"/>
</dbReference>
<evidence type="ECO:0000256" key="1">
    <source>
        <dbReference type="ARBA" id="ARBA00004141"/>
    </source>
</evidence>